<name>A0AAD6RLI5_9ROSI</name>
<evidence type="ECO:0000313" key="1">
    <source>
        <dbReference type="EMBL" id="KAJ7011205.1"/>
    </source>
</evidence>
<keyword evidence="2" id="KW-1185">Reference proteome</keyword>
<sequence>MPSGLDTATKGRCCVVGNSSQAGSKVVLRPHKVFDIFSRGEGLTFDRDKQGFGVEMVDLTRTYRV</sequence>
<evidence type="ECO:0000313" key="2">
    <source>
        <dbReference type="Proteomes" id="UP001164929"/>
    </source>
</evidence>
<accession>A0AAD6RLI5</accession>
<comment type="caution">
    <text evidence="1">The sequence shown here is derived from an EMBL/GenBank/DDBJ whole genome shotgun (WGS) entry which is preliminary data.</text>
</comment>
<dbReference type="EMBL" id="JAQIZT010000001">
    <property type="protein sequence ID" value="KAJ7011205.1"/>
    <property type="molecule type" value="Genomic_DNA"/>
</dbReference>
<gene>
    <name evidence="1" type="ORF">NC653_001586</name>
</gene>
<organism evidence="1 2">
    <name type="scientific">Populus alba x Populus x berolinensis</name>
    <dbReference type="NCBI Taxonomy" id="444605"/>
    <lineage>
        <taxon>Eukaryota</taxon>
        <taxon>Viridiplantae</taxon>
        <taxon>Streptophyta</taxon>
        <taxon>Embryophyta</taxon>
        <taxon>Tracheophyta</taxon>
        <taxon>Spermatophyta</taxon>
        <taxon>Magnoliopsida</taxon>
        <taxon>eudicotyledons</taxon>
        <taxon>Gunneridae</taxon>
        <taxon>Pentapetalae</taxon>
        <taxon>rosids</taxon>
        <taxon>fabids</taxon>
        <taxon>Malpighiales</taxon>
        <taxon>Salicaceae</taxon>
        <taxon>Saliceae</taxon>
        <taxon>Populus</taxon>
    </lineage>
</organism>
<protein>
    <submittedName>
        <fullName evidence="1">Uncharacterized protein</fullName>
    </submittedName>
</protein>
<dbReference type="Proteomes" id="UP001164929">
    <property type="component" value="Chromosome 1"/>
</dbReference>
<reference evidence="1 2" key="1">
    <citation type="journal article" date="2023" name="Mol. Ecol. Resour.">
        <title>Chromosome-level genome assembly of a triploid poplar Populus alba 'Berolinensis'.</title>
        <authorList>
            <person name="Chen S."/>
            <person name="Yu Y."/>
            <person name="Wang X."/>
            <person name="Wang S."/>
            <person name="Zhang T."/>
            <person name="Zhou Y."/>
            <person name="He R."/>
            <person name="Meng N."/>
            <person name="Wang Y."/>
            <person name="Liu W."/>
            <person name="Liu Z."/>
            <person name="Liu J."/>
            <person name="Guo Q."/>
            <person name="Huang H."/>
            <person name="Sederoff R.R."/>
            <person name="Wang G."/>
            <person name="Qu G."/>
            <person name="Chen S."/>
        </authorList>
    </citation>
    <scope>NUCLEOTIDE SEQUENCE [LARGE SCALE GENOMIC DNA]</scope>
    <source>
        <strain evidence="1">SC-2020</strain>
    </source>
</reference>
<dbReference type="AlphaFoldDB" id="A0AAD6RLI5"/>
<proteinExistence type="predicted"/>